<name>A0A1M4ZJX7_9FLAO</name>
<dbReference type="STRING" id="1124188.SAMN05444377_104214"/>
<organism evidence="1 2">
    <name type="scientific">Flavobacterium fontis</name>
    <dbReference type="NCBI Taxonomy" id="1124188"/>
    <lineage>
        <taxon>Bacteria</taxon>
        <taxon>Pseudomonadati</taxon>
        <taxon>Bacteroidota</taxon>
        <taxon>Flavobacteriia</taxon>
        <taxon>Flavobacteriales</taxon>
        <taxon>Flavobacteriaceae</taxon>
        <taxon>Flavobacterium</taxon>
    </lineage>
</organism>
<dbReference type="InterPro" id="IPR046584">
    <property type="entry name" value="DUF6642"/>
</dbReference>
<gene>
    <name evidence="1" type="ORF">SAMN05444377_104214</name>
</gene>
<sequence>MVTFFLFIFKNKSFIDILHTYIYVFFSRIFVANKTMDMNDGEQDMRIYCLEGMGALPGVSVETILAQWALDFGLTSIHGPCESMEMMESYWHHWVREDRQSGRYPALYFVVGGHGSVLEVDGYQYDLYELADAFEGKLTGKRLHFANTKQLVLDEETAQYVLDVTGAQSISGYAHRVPLLSFDLDGLFFALSQQYASVVELTEVLHEKQYAACKMLGFTLYY</sequence>
<dbReference type="Pfam" id="PF20347">
    <property type="entry name" value="DUF6642"/>
    <property type="match status" value="1"/>
</dbReference>
<dbReference type="RefSeq" id="WP_083544761.1">
    <property type="nucleotide sequence ID" value="NZ_FQVQ01000004.1"/>
</dbReference>
<dbReference type="AlphaFoldDB" id="A0A1M4ZJX7"/>
<proteinExistence type="predicted"/>
<protein>
    <submittedName>
        <fullName evidence="1">Uncharacterized protein</fullName>
    </submittedName>
</protein>
<evidence type="ECO:0000313" key="1">
    <source>
        <dbReference type="EMBL" id="SHF18265.1"/>
    </source>
</evidence>
<keyword evidence="2" id="KW-1185">Reference proteome</keyword>
<dbReference type="EMBL" id="FQVQ01000004">
    <property type="protein sequence ID" value="SHF18265.1"/>
    <property type="molecule type" value="Genomic_DNA"/>
</dbReference>
<dbReference type="Proteomes" id="UP000184147">
    <property type="component" value="Unassembled WGS sequence"/>
</dbReference>
<reference evidence="1 2" key="1">
    <citation type="submission" date="2016-11" db="EMBL/GenBank/DDBJ databases">
        <authorList>
            <person name="Jaros S."/>
            <person name="Januszkiewicz K."/>
            <person name="Wedrychowicz H."/>
        </authorList>
    </citation>
    <scope>NUCLEOTIDE SEQUENCE [LARGE SCALE GENOMIC DNA]</scope>
    <source>
        <strain evidence="1 2">DSM 25660</strain>
    </source>
</reference>
<accession>A0A1M4ZJX7</accession>
<evidence type="ECO:0000313" key="2">
    <source>
        <dbReference type="Proteomes" id="UP000184147"/>
    </source>
</evidence>
<dbReference type="OrthoDB" id="1142747at2"/>